<feature type="compositionally biased region" description="Basic and acidic residues" evidence="1">
    <location>
        <begin position="490"/>
        <end position="499"/>
    </location>
</feature>
<dbReference type="Pfam" id="PF14111">
    <property type="entry name" value="DUF4283"/>
    <property type="match status" value="1"/>
</dbReference>
<sequence>MTVNTIGGSLPPEDFPPLTKTIITENQTTHPDPNKIQYVNLLKPKIVMHQIPVIPTKPVIILQGEPSITWKTSEVRLLIMKENLQFAIIGKFSYGKPDIAELRKAIPSQCGIKGDCSIGVLDTRHILIRLTMIEDYVHVLSSAAFYINVKENYWQMRTLKWDPWFEPDVETTIGVAWISFPDLPPNFFAKEAIFSIASALPQRVKINEEDDVTGVTKSKWIKVQYDHMPKYCKECCLQGHDEQSCWTIHPELYEVKSEEVRQHERQDSMQNRMGTAADQRRTLTSGKVVGNRQNRQEWMVRRRNKYKRDKYGHIEGEIDYQDKNNFEALRDTEVIDIENNNEDTREKDSTKEWVNKTFVHKEKNDKGEMKEIHKEDMGKKIEAEGKQGMQVKEADKEKAEEKLMEGSGDIEINEGTIVVAEVSIEEILPLAFQMEDEQGREEGKKELQQLSEQSVREVEKDDLSQNISQMAVEGDLSPKHTGKLKGKYTKQREQSEENLSKAQAASRQSKRTIVKNSKYQ</sequence>
<feature type="compositionally biased region" description="Basic residues" evidence="1">
    <location>
        <begin position="480"/>
        <end position="489"/>
    </location>
</feature>
<protein>
    <recommendedName>
        <fullName evidence="2">DUF4283 domain-containing protein</fullName>
    </recommendedName>
</protein>
<feature type="region of interest" description="Disordered" evidence="1">
    <location>
        <begin position="435"/>
        <end position="520"/>
    </location>
</feature>
<keyword evidence="4" id="KW-1185">Reference proteome</keyword>
<dbReference type="InterPro" id="IPR040256">
    <property type="entry name" value="At4g02000-like"/>
</dbReference>
<organism evidence="3 4">
    <name type="scientific">Solanum tuberosum</name>
    <name type="common">Potato</name>
    <dbReference type="NCBI Taxonomy" id="4113"/>
    <lineage>
        <taxon>Eukaryota</taxon>
        <taxon>Viridiplantae</taxon>
        <taxon>Streptophyta</taxon>
        <taxon>Embryophyta</taxon>
        <taxon>Tracheophyta</taxon>
        <taxon>Spermatophyta</taxon>
        <taxon>Magnoliopsida</taxon>
        <taxon>eudicotyledons</taxon>
        <taxon>Gunneridae</taxon>
        <taxon>Pentapetalae</taxon>
        <taxon>asterids</taxon>
        <taxon>lamiids</taxon>
        <taxon>Solanales</taxon>
        <taxon>Solanaceae</taxon>
        <taxon>Solanoideae</taxon>
        <taxon>Solaneae</taxon>
        <taxon>Solanum</taxon>
    </lineage>
</organism>
<dbReference type="STRING" id="4113.M1DIB4"/>
<reference evidence="3" key="2">
    <citation type="submission" date="2015-06" db="UniProtKB">
        <authorList>
            <consortium name="EnsemblPlants"/>
        </authorList>
    </citation>
    <scope>IDENTIFICATION</scope>
    <source>
        <strain evidence="3">DM1-3 516 R44</strain>
    </source>
</reference>
<evidence type="ECO:0000256" key="1">
    <source>
        <dbReference type="SAM" id="MobiDB-lite"/>
    </source>
</evidence>
<feature type="compositionally biased region" description="Basic and acidic residues" evidence="1">
    <location>
        <begin position="454"/>
        <end position="463"/>
    </location>
</feature>
<dbReference type="EnsemblPlants" id="PGSC0003DMT400089512">
    <property type="protein sequence ID" value="PGSC0003DMT400089512"/>
    <property type="gene ID" value="PGSC0003DMG400039083"/>
</dbReference>
<evidence type="ECO:0000313" key="3">
    <source>
        <dbReference type="EnsemblPlants" id="PGSC0003DMT400089512"/>
    </source>
</evidence>
<dbReference type="InParanoid" id="M1DIB4"/>
<dbReference type="InterPro" id="IPR025558">
    <property type="entry name" value="DUF4283"/>
</dbReference>
<dbReference type="eggNOG" id="KOG1075">
    <property type="taxonomic scope" value="Eukaryota"/>
</dbReference>
<dbReference type="PANTHER" id="PTHR31286:SF179">
    <property type="entry name" value="RNASE H TYPE-1 DOMAIN-CONTAINING PROTEIN"/>
    <property type="match status" value="1"/>
</dbReference>
<evidence type="ECO:0000313" key="4">
    <source>
        <dbReference type="Proteomes" id="UP000011115"/>
    </source>
</evidence>
<dbReference type="PaxDb" id="4113-PGSC0003DMT400089512"/>
<feature type="domain" description="DUF4283" evidence="2">
    <location>
        <begin position="81"/>
        <end position="168"/>
    </location>
</feature>
<dbReference type="AlphaFoldDB" id="M1DIB4"/>
<name>M1DIB4_SOLTU</name>
<dbReference type="Gramene" id="PGSC0003DMT400089512">
    <property type="protein sequence ID" value="PGSC0003DMT400089512"/>
    <property type="gene ID" value="PGSC0003DMG400039083"/>
</dbReference>
<reference evidence="4" key="1">
    <citation type="journal article" date="2011" name="Nature">
        <title>Genome sequence and analysis of the tuber crop potato.</title>
        <authorList>
            <consortium name="The Potato Genome Sequencing Consortium"/>
        </authorList>
    </citation>
    <scope>NUCLEOTIDE SEQUENCE [LARGE SCALE GENOMIC DNA]</scope>
    <source>
        <strain evidence="4">cv. DM1-3 516 R44</strain>
    </source>
</reference>
<evidence type="ECO:0000259" key="2">
    <source>
        <dbReference type="Pfam" id="PF14111"/>
    </source>
</evidence>
<dbReference type="HOGENOM" id="CLU_524205_0_0_1"/>
<dbReference type="PANTHER" id="PTHR31286">
    <property type="entry name" value="GLYCINE-RICH CELL WALL STRUCTURAL PROTEIN 1.8-LIKE"/>
    <property type="match status" value="1"/>
</dbReference>
<proteinExistence type="predicted"/>
<dbReference type="Proteomes" id="UP000011115">
    <property type="component" value="Unassembled WGS sequence"/>
</dbReference>
<accession>M1DIB4</accession>